<evidence type="ECO:0000313" key="2">
    <source>
        <dbReference type="EMBL" id="KZE79508.1"/>
    </source>
</evidence>
<accession>A0A163YJ85</accession>
<evidence type="ECO:0000313" key="3">
    <source>
        <dbReference type="Proteomes" id="UP000076630"/>
    </source>
</evidence>
<dbReference type="EMBL" id="LQNU01000060">
    <property type="protein sequence ID" value="KZE79508.1"/>
    <property type="molecule type" value="Genomic_DNA"/>
</dbReference>
<keyword evidence="3" id="KW-1185">Reference proteome</keyword>
<protein>
    <submittedName>
        <fullName evidence="2">Uncharacterized protein</fullName>
    </submittedName>
</protein>
<reference evidence="2 3" key="1">
    <citation type="submission" date="2016-01" db="EMBL/GenBank/DDBJ databases">
        <title>Whole genome sequencing of Myroides marinus L41.</title>
        <authorList>
            <person name="Hong K.W."/>
        </authorList>
    </citation>
    <scope>NUCLEOTIDE SEQUENCE [LARGE SCALE GENOMIC DNA]</scope>
    <source>
        <strain evidence="2 3">L41</strain>
    </source>
</reference>
<sequence>MGLLFVISPFVWTTYFTYYLIKHIVKKDQNDFERNDKIGGAILGIIIGIGYIVIFIYYMF</sequence>
<gene>
    <name evidence="2" type="ORF">AV926_11885</name>
</gene>
<keyword evidence="1" id="KW-0812">Transmembrane</keyword>
<name>A0A163YJ85_9FLAO</name>
<feature type="transmembrane region" description="Helical" evidence="1">
    <location>
        <begin position="37"/>
        <end position="59"/>
    </location>
</feature>
<dbReference type="Proteomes" id="UP000076630">
    <property type="component" value="Unassembled WGS sequence"/>
</dbReference>
<keyword evidence="1" id="KW-0472">Membrane</keyword>
<keyword evidence="1" id="KW-1133">Transmembrane helix</keyword>
<comment type="caution">
    <text evidence="2">The sequence shown here is derived from an EMBL/GenBank/DDBJ whole genome shotgun (WGS) entry which is preliminary data.</text>
</comment>
<dbReference type="AlphaFoldDB" id="A0A163YJ85"/>
<evidence type="ECO:0000256" key="1">
    <source>
        <dbReference type="SAM" id="Phobius"/>
    </source>
</evidence>
<proteinExistence type="predicted"/>
<organism evidence="2 3">
    <name type="scientific">Myroides marinus</name>
    <dbReference type="NCBI Taxonomy" id="703342"/>
    <lineage>
        <taxon>Bacteria</taxon>
        <taxon>Pseudomonadati</taxon>
        <taxon>Bacteroidota</taxon>
        <taxon>Flavobacteriia</taxon>
        <taxon>Flavobacteriales</taxon>
        <taxon>Flavobacteriaceae</taxon>
        <taxon>Myroides</taxon>
    </lineage>
</organism>
<feature type="transmembrane region" description="Helical" evidence="1">
    <location>
        <begin position="6"/>
        <end position="25"/>
    </location>
</feature>